<dbReference type="PANTHER" id="PTHR34858">
    <property type="entry name" value="CYSO-CYSTEINE PEPTIDASE"/>
    <property type="match status" value="1"/>
</dbReference>
<dbReference type="EMBL" id="PDEQ01000003">
    <property type="protein sequence ID" value="PEN13854.1"/>
    <property type="molecule type" value="Genomic_DNA"/>
</dbReference>
<dbReference type="GO" id="GO:0006508">
    <property type="term" value="P:proteolysis"/>
    <property type="evidence" value="ECO:0007669"/>
    <property type="project" value="UniProtKB-KW"/>
</dbReference>
<dbReference type="PANTHER" id="PTHR34858:SF1">
    <property type="entry name" value="CYSO-CYSTEINE PEPTIDASE"/>
    <property type="match status" value="1"/>
</dbReference>
<organism evidence="7 8">
    <name type="scientific">Longibacter salinarum</name>
    <dbReference type="NCBI Taxonomy" id="1850348"/>
    <lineage>
        <taxon>Bacteria</taxon>
        <taxon>Pseudomonadati</taxon>
        <taxon>Rhodothermota</taxon>
        <taxon>Rhodothermia</taxon>
        <taxon>Rhodothermales</taxon>
        <taxon>Salisaetaceae</taxon>
        <taxon>Longibacter</taxon>
    </lineage>
</organism>
<evidence type="ECO:0000256" key="5">
    <source>
        <dbReference type="ARBA" id="ARBA00023049"/>
    </source>
</evidence>
<dbReference type="Proteomes" id="UP000220102">
    <property type="component" value="Unassembled WGS sequence"/>
</dbReference>
<keyword evidence="4" id="KW-0862">Zinc</keyword>
<evidence type="ECO:0000256" key="2">
    <source>
        <dbReference type="ARBA" id="ARBA00022723"/>
    </source>
</evidence>
<protein>
    <recommendedName>
        <fullName evidence="6">MPN domain-containing protein</fullName>
    </recommendedName>
</protein>
<evidence type="ECO:0000256" key="1">
    <source>
        <dbReference type="ARBA" id="ARBA00022670"/>
    </source>
</evidence>
<keyword evidence="2" id="KW-0479">Metal-binding</keyword>
<dbReference type="Pfam" id="PF14464">
    <property type="entry name" value="Prok-JAB"/>
    <property type="match status" value="1"/>
</dbReference>
<sequence length="154" mass="16845">MLTTSAVLDAIRDHGENAYPEEGCGFLMGTVTDDCANRVTDIRPVANRKTENRERRYEITPDDYREAQNAAEAAGLDVIGFFHSHPDHPARPSETDLREATFPGYTYVIVSVANGEATDLTAWSLAVDRSSFESEEIHVLKPTDASAWGNGATA</sequence>
<accession>A0A2A8CYZ8</accession>
<evidence type="ECO:0000313" key="8">
    <source>
        <dbReference type="Proteomes" id="UP000220102"/>
    </source>
</evidence>
<evidence type="ECO:0000256" key="4">
    <source>
        <dbReference type="ARBA" id="ARBA00022833"/>
    </source>
</evidence>
<dbReference type="GO" id="GO:0008270">
    <property type="term" value="F:zinc ion binding"/>
    <property type="evidence" value="ECO:0007669"/>
    <property type="project" value="TreeGrafter"/>
</dbReference>
<dbReference type="PROSITE" id="PS50249">
    <property type="entry name" value="MPN"/>
    <property type="match status" value="1"/>
</dbReference>
<keyword evidence="5" id="KW-0482">Metalloprotease</keyword>
<keyword evidence="1" id="KW-0645">Protease</keyword>
<dbReference type="GO" id="GO:0008235">
    <property type="term" value="F:metalloexopeptidase activity"/>
    <property type="evidence" value="ECO:0007669"/>
    <property type="project" value="TreeGrafter"/>
</dbReference>
<proteinExistence type="predicted"/>
<evidence type="ECO:0000256" key="3">
    <source>
        <dbReference type="ARBA" id="ARBA00022801"/>
    </source>
</evidence>
<dbReference type="AlphaFoldDB" id="A0A2A8CYZ8"/>
<dbReference type="SMART" id="SM00232">
    <property type="entry name" value="JAB_MPN"/>
    <property type="match status" value="1"/>
</dbReference>
<name>A0A2A8CYZ8_9BACT</name>
<dbReference type="CDD" id="cd08070">
    <property type="entry name" value="MPN_like"/>
    <property type="match status" value="1"/>
</dbReference>
<keyword evidence="3" id="KW-0378">Hydrolase</keyword>
<evidence type="ECO:0000313" key="7">
    <source>
        <dbReference type="EMBL" id="PEN13854.1"/>
    </source>
</evidence>
<dbReference type="SUPFAM" id="SSF102712">
    <property type="entry name" value="JAB1/MPN domain"/>
    <property type="match status" value="1"/>
</dbReference>
<dbReference type="FunFam" id="3.40.140.10:FF:000085">
    <property type="entry name" value="Mov34/MPN/PAD-1 family protein"/>
    <property type="match status" value="1"/>
</dbReference>
<dbReference type="InterPro" id="IPR028090">
    <property type="entry name" value="JAB_dom_prok"/>
</dbReference>
<dbReference type="Gene3D" id="3.40.140.10">
    <property type="entry name" value="Cytidine Deaminase, domain 2"/>
    <property type="match status" value="1"/>
</dbReference>
<dbReference type="InterPro" id="IPR051929">
    <property type="entry name" value="VirAsm_ModProt"/>
</dbReference>
<dbReference type="RefSeq" id="WP_098075018.1">
    <property type="nucleotide sequence ID" value="NZ_PDEQ01000003.1"/>
</dbReference>
<evidence type="ECO:0000259" key="6">
    <source>
        <dbReference type="PROSITE" id="PS50249"/>
    </source>
</evidence>
<dbReference type="OrthoDB" id="9802958at2"/>
<reference evidence="7 8" key="1">
    <citation type="submission" date="2017-10" db="EMBL/GenBank/DDBJ databases">
        <title>Draft genome of Longibacter Salinarum.</title>
        <authorList>
            <person name="Goh K.M."/>
            <person name="Shamsir M.S."/>
            <person name="Lim S.W."/>
        </authorList>
    </citation>
    <scope>NUCLEOTIDE SEQUENCE [LARGE SCALE GENOMIC DNA]</scope>
    <source>
        <strain evidence="7 8">KCTC 52045</strain>
    </source>
</reference>
<keyword evidence="8" id="KW-1185">Reference proteome</keyword>
<gene>
    <name evidence="7" type="ORF">CRI94_07275</name>
</gene>
<dbReference type="InterPro" id="IPR000555">
    <property type="entry name" value="JAMM/MPN+_dom"/>
</dbReference>
<comment type="caution">
    <text evidence="7">The sequence shown here is derived from an EMBL/GenBank/DDBJ whole genome shotgun (WGS) entry which is preliminary data.</text>
</comment>
<feature type="domain" description="MPN" evidence="6">
    <location>
        <begin position="1"/>
        <end position="129"/>
    </location>
</feature>
<dbReference type="InterPro" id="IPR037518">
    <property type="entry name" value="MPN"/>
</dbReference>